<keyword evidence="2" id="KW-1185">Reference proteome</keyword>
<dbReference type="RefSeq" id="YP_009287538.1">
    <property type="nucleotide sequence ID" value="NC_031074.1"/>
</dbReference>
<evidence type="ECO:0000313" key="1">
    <source>
        <dbReference type="EMBL" id="AOE43759.1"/>
    </source>
</evidence>
<protein>
    <submittedName>
        <fullName evidence="1">Uncharacterized protein</fullName>
    </submittedName>
</protein>
<proteinExistence type="predicted"/>
<dbReference type="Proteomes" id="UP000202170">
    <property type="component" value="Segment"/>
</dbReference>
<gene>
    <name evidence="1" type="primary">70</name>
    <name evidence="1" type="ORF">SEA_BANTAM_70</name>
</gene>
<sequence>MPFTVDDSLGGVWEEWPDGYFRQPGTHAPAYSLDDLDILLGPVEPRARTVDEAIADIMSASREMDKAVDASTPVSYDSPKVHILSIGGTPCEAFTTQEAALQRGNRLAEELQQGVSLTTLEIY</sequence>
<name>A0A1B3AYC7_9CAUD</name>
<accession>A0A1B3AYC7</accession>
<reference evidence="2" key="1">
    <citation type="submission" date="2016-07" db="EMBL/GenBank/DDBJ databases">
        <authorList>
            <person name="Florea S."/>
            <person name="Webb J.S."/>
            <person name="Jaromczyk J."/>
            <person name="Schardl C.L."/>
        </authorList>
    </citation>
    <scope>NUCLEOTIDE SEQUENCE [LARGE SCALE GENOMIC DNA]</scope>
</reference>
<organism evidence="1 2">
    <name type="scientific">Gordonia phage Bantam</name>
    <dbReference type="NCBI Taxonomy" id="1887641"/>
    <lineage>
        <taxon>Viruses</taxon>
        <taxon>Duplodnaviria</taxon>
        <taxon>Heunggongvirae</taxon>
        <taxon>Uroviricota</taxon>
        <taxon>Caudoviricetes</taxon>
        <taxon>Bantamvirus</taxon>
        <taxon>Bantamvirus bantam</taxon>
    </lineage>
</organism>
<evidence type="ECO:0000313" key="2">
    <source>
        <dbReference type="Proteomes" id="UP000202170"/>
    </source>
</evidence>
<dbReference type="KEGG" id="vg:29080334"/>
<dbReference type="EMBL" id="KX557272">
    <property type="protein sequence ID" value="AOE43759.1"/>
    <property type="molecule type" value="Genomic_DNA"/>
</dbReference>
<dbReference type="GeneID" id="29080334"/>